<feature type="transmembrane region" description="Helical" evidence="4">
    <location>
        <begin position="278"/>
        <end position="297"/>
    </location>
</feature>
<dbReference type="GO" id="GO:0006620">
    <property type="term" value="P:post-translational protein targeting to endoplasmic reticulum membrane"/>
    <property type="evidence" value="ECO:0007669"/>
    <property type="project" value="TreeGrafter"/>
</dbReference>
<evidence type="ECO:0000256" key="3">
    <source>
        <dbReference type="PROSITE-ProRule" id="PRU00339"/>
    </source>
</evidence>
<dbReference type="PANTHER" id="PTHR45831">
    <property type="entry name" value="LD24721P"/>
    <property type="match status" value="1"/>
</dbReference>
<name>A0A422Q8L8_9TRYP</name>
<organism evidence="5 6">
    <name type="scientific">Trypanosoma conorhini</name>
    <dbReference type="NCBI Taxonomy" id="83891"/>
    <lineage>
        <taxon>Eukaryota</taxon>
        <taxon>Discoba</taxon>
        <taxon>Euglenozoa</taxon>
        <taxon>Kinetoplastea</taxon>
        <taxon>Metakinetoplastina</taxon>
        <taxon>Trypanosomatida</taxon>
        <taxon>Trypanosomatidae</taxon>
        <taxon>Trypanosoma</taxon>
    </lineage>
</organism>
<evidence type="ECO:0000313" key="6">
    <source>
        <dbReference type="Proteomes" id="UP000284403"/>
    </source>
</evidence>
<dbReference type="SUPFAM" id="SSF48452">
    <property type="entry name" value="TPR-like"/>
    <property type="match status" value="1"/>
</dbReference>
<dbReference type="Pfam" id="PF13414">
    <property type="entry name" value="TPR_11"/>
    <property type="match status" value="1"/>
</dbReference>
<dbReference type="RefSeq" id="XP_029231529.1">
    <property type="nucleotide sequence ID" value="XM_029368428.1"/>
</dbReference>
<evidence type="ECO:0000313" key="5">
    <source>
        <dbReference type="EMBL" id="RNF26323.1"/>
    </source>
</evidence>
<keyword evidence="4" id="KW-0472">Membrane</keyword>
<dbReference type="GO" id="GO:0016020">
    <property type="term" value="C:membrane"/>
    <property type="evidence" value="ECO:0007669"/>
    <property type="project" value="TreeGrafter"/>
</dbReference>
<dbReference type="SMART" id="SM00028">
    <property type="entry name" value="TPR"/>
    <property type="match status" value="3"/>
</dbReference>
<dbReference type="PROSITE" id="PS50005">
    <property type="entry name" value="TPR"/>
    <property type="match status" value="2"/>
</dbReference>
<dbReference type="GeneID" id="40315101"/>
<keyword evidence="4" id="KW-0812">Transmembrane</keyword>
<dbReference type="OrthoDB" id="2335338at2759"/>
<proteinExistence type="predicted"/>
<dbReference type="Proteomes" id="UP000284403">
    <property type="component" value="Unassembled WGS sequence"/>
</dbReference>
<dbReference type="InterPro" id="IPR011990">
    <property type="entry name" value="TPR-like_helical_dom_sf"/>
</dbReference>
<dbReference type="InterPro" id="IPR019734">
    <property type="entry name" value="TPR_rpt"/>
</dbReference>
<keyword evidence="6" id="KW-1185">Reference proteome</keyword>
<accession>A0A422Q8L8</accession>
<dbReference type="EMBL" id="MKKU01000047">
    <property type="protein sequence ID" value="RNF26323.1"/>
    <property type="molecule type" value="Genomic_DNA"/>
</dbReference>
<dbReference type="Pfam" id="PF13432">
    <property type="entry name" value="TPR_16"/>
    <property type="match status" value="1"/>
</dbReference>
<keyword evidence="1" id="KW-0677">Repeat</keyword>
<evidence type="ECO:0000256" key="1">
    <source>
        <dbReference type="ARBA" id="ARBA00022737"/>
    </source>
</evidence>
<dbReference type="GO" id="GO:0072380">
    <property type="term" value="C:TRC complex"/>
    <property type="evidence" value="ECO:0007669"/>
    <property type="project" value="TreeGrafter"/>
</dbReference>
<dbReference type="PANTHER" id="PTHR45831:SF2">
    <property type="entry name" value="LD24721P"/>
    <property type="match status" value="1"/>
</dbReference>
<sequence>MASAEELRQEGNTAFTAGRYQEALTLYEQAIALDAENVDLLNNAAAASHSLEKYDDAIIYARRSLRVRDNFKAHTRVGAALWALNRLPEAAMEYERAAALSPGNPSVEQSRQRLSQLITSSLGGGGGATLPPSSPGKMGVCLDAASVAVAVLTMLSLFFMPRLAETMWTVLLVLTIAQQASIARSQGLLQASKEVLLKWADHRCTLELLLCAFALLAKAGPQMLLVTSLGVYSALSLASNHTTLSNMSPALYRLCSSYLQKVLTERAMVANYAATLEAIMLFTVMFSGGAIFTLVYIQYVKNIYRIDSNTKLAFTGLRMNLSRLTRLPYMPLFVDTYAQKFCDLLYTVSQQPF</sequence>
<dbReference type="Gene3D" id="1.25.40.10">
    <property type="entry name" value="Tetratricopeptide repeat domain"/>
    <property type="match status" value="1"/>
</dbReference>
<feature type="repeat" description="TPR" evidence="3">
    <location>
        <begin position="4"/>
        <end position="37"/>
    </location>
</feature>
<evidence type="ECO:0000256" key="2">
    <source>
        <dbReference type="ARBA" id="ARBA00022803"/>
    </source>
</evidence>
<keyword evidence="2 3" id="KW-0802">TPR repeat</keyword>
<evidence type="ECO:0000256" key="4">
    <source>
        <dbReference type="SAM" id="Phobius"/>
    </source>
</evidence>
<dbReference type="GO" id="GO:0060090">
    <property type="term" value="F:molecular adaptor activity"/>
    <property type="evidence" value="ECO:0007669"/>
    <property type="project" value="TreeGrafter"/>
</dbReference>
<gene>
    <name evidence="5" type="ORF">Tco025E_01490</name>
</gene>
<feature type="repeat" description="TPR" evidence="3">
    <location>
        <begin position="71"/>
        <end position="104"/>
    </location>
</feature>
<keyword evidence="4" id="KW-1133">Transmembrane helix</keyword>
<protein>
    <submittedName>
        <fullName evidence="5">TPR Domain containing protein</fullName>
    </submittedName>
</protein>
<reference evidence="5 6" key="1">
    <citation type="journal article" date="2018" name="BMC Genomics">
        <title>Genomic comparison of Trypanosoma conorhini and Trypanosoma rangeli to Trypanosoma cruzi strains of high and low virulence.</title>
        <authorList>
            <person name="Bradwell K.R."/>
            <person name="Koparde V.N."/>
            <person name="Matveyev A.V."/>
            <person name="Serrano M.G."/>
            <person name="Alves J.M."/>
            <person name="Parikh H."/>
            <person name="Huang B."/>
            <person name="Lee V."/>
            <person name="Espinosa-Alvarez O."/>
            <person name="Ortiz P.A."/>
            <person name="Costa-Martins A.G."/>
            <person name="Teixeira M.M."/>
            <person name="Buck G.A."/>
        </authorList>
    </citation>
    <scope>NUCLEOTIDE SEQUENCE [LARGE SCALE GENOMIC DNA]</scope>
    <source>
        <strain evidence="5 6">025E</strain>
    </source>
</reference>
<dbReference type="InterPro" id="IPR047150">
    <property type="entry name" value="SGT"/>
</dbReference>
<dbReference type="AlphaFoldDB" id="A0A422Q8L8"/>
<comment type="caution">
    <text evidence="5">The sequence shown here is derived from an EMBL/GenBank/DDBJ whole genome shotgun (WGS) entry which is preliminary data.</text>
</comment>